<evidence type="ECO:0000313" key="2">
    <source>
        <dbReference type="Proteomes" id="UP001499988"/>
    </source>
</evidence>
<keyword evidence="2" id="KW-1185">Reference proteome</keyword>
<protein>
    <submittedName>
        <fullName evidence="1">Uncharacterized protein</fullName>
    </submittedName>
</protein>
<gene>
    <name evidence="1" type="ORF">GCM10023333_41660</name>
</gene>
<name>A0ABP9FIF7_9GAMM</name>
<sequence length="56" mass="5970">MSFMDLLGVPIHSQHVVVSKKGPNYGPFFSSLANLNGFGERQPIGRIADADLVAVA</sequence>
<dbReference type="EMBL" id="BAABJZ010000107">
    <property type="protein sequence ID" value="GAA4903222.1"/>
    <property type="molecule type" value="Genomic_DNA"/>
</dbReference>
<proteinExistence type="predicted"/>
<dbReference type="Proteomes" id="UP001499988">
    <property type="component" value="Unassembled WGS sequence"/>
</dbReference>
<comment type="caution">
    <text evidence="1">The sequence shown here is derived from an EMBL/GenBank/DDBJ whole genome shotgun (WGS) entry which is preliminary data.</text>
</comment>
<evidence type="ECO:0000313" key="1">
    <source>
        <dbReference type="EMBL" id="GAA4903222.1"/>
    </source>
</evidence>
<accession>A0ABP9FIF7</accession>
<reference evidence="2" key="1">
    <citation type="journal article" date="2019" name="Int. J. Syst. Evol. Microbiol.">
        <title>The Global Catalogue of Microorganisms (GCM) 10K type strain sequencing project: providing services to taxonomists for standard genome sequencing and annotation.</title>
        <authorList>
            <consortium name="The Broad Institute Genomics Platform"/>
            <consortium name="The Broad Institute Genome Sequencing Center for Infectious Disease"/>
            <person name="Wu L."/>
            <person name="Ma J."/>
        </authorList>
    </citation>
    <scope>NUCLEOTIDE SEQUENCE [LARGE SCALE GENOMIC DNA]</scope>
    <source>
        <strain evidence="2">JCM 18401</strain>
    </source>
</reference>
<organism evidence="1 2">
    <name type="scientific">Ferrimonas pelagia</name>
    <dbReference type="NCBI Taxonomy" id="1177826"/>
    <lineage>
        <taxon>Bacteria</taxon>
        <taxon>Pseudomonadati</taxon>
        <taxon>Pseudomonadota</taxon>
        <taxon>Gammaproteobacteria</taxon>
        <taxon>Alteromonadales</taxon>
        <taxon>Ferrimonadaceae</taxon>
        <taxon>Ferrimonas</taxon>
    </lineage>
</organism>